<keyword evidence="3" id="KW-0378">Hydrolase</keyword>
<evidence type="ECO:0000256" key="4">
    <source>
        <dbReference type="ARBA" id="ARBA00022807"/>
    </source>
</evidence>
<evidence type="ECO:0000313" key="8">
    <source>
        <dbReference type="Proteomes" id="UP000249495"/>
    </source>
</evidence>
<accession>A0A2X3VZT6</accession>
<proteinExistence type="inferred from homology"/>
<organism evidence="7 8">
    <name type="scientific">Streptococcus ferus</name>
    <dbReference type="NCBI Taxonomy" id="1345"/>
    <lineage>
        <taxon>Bacteria</taxon>
        <taxon>Bacillati</taxon>
        <taxon>Bacillota</taxon>
        <taxon>Bacilli</taxon>
        <taxon>Lactobacillales</taxon>
        <taxon>Streptococcaceae</taxon>
        <taxon>Streptococcus</taxon>
    </lineage>
</organism>
<dbReference type="SUPFAM" id="SSF118010">
    <property type="entry name" value="TM1457-like"/>
    <property type="match status" value="1"/>
</dbReference>
<dbReference type="GO" id="GO:0008234">
    <property type="term" value="F:cysteine-type peptidase activity"/>
    <property type="evidence" value="ECO:0007669"/>
    <property type="project" value="UniProtKB-KW"/>
</dbReference>
<protein>
    <recommendedName>
        <fullName evidence="6">Ribosomal processing cysteine protease Prp</fullName>
    </recommendedName>
</protein>
<evidence type="ECO:0000256" key="3">
    <source>
        <dbReference type="ARBA" id="ARBA00022801"/>
    </source>
</evidence>
<evidence type="ECO:0000256" key="2">
    <source>
        <dbReference type="ARBA" id="ARBA00022670"/>
    </source>
</evidence>
<gene>
    <name evidence="7" type="ORF">NCTC12278_01140</name>
</gene>
<dbReference type="GO" id="GO:0042254">
    <property type="term" value="P:ribosome biogenesis"/>
    <property type="evidence" value="ECO:0007669"/>
    <property type="project" value="UniProtKB-KW"/>
</dbReference>
<dbReference type="Gene3D" id="3.30.70.1490">
    <property type="entry name" value="Cysteine protease Prp"/>
    <property type="match status" value="1"/>
</dbReference>
<dbReference type="KEGG" id="sfer:NCTC12278_01140"/>
<evidence type="ECO:0000256" key="5">
    <source>
        <dbReference type="ARBA" id="ARBA00044503"/>
    </source>
</evidence>
<reference evidence="7 8" key="1">
    <citation type="submission" date="2018-06" db="EMBL/GenBank/DDBJ databases">
        <authorList>
            <consortium name="Pathogen Informatics"/>
            <person name="Doyle S."/>
        </authorList>
    </citation>
    <scope>NUCLEOTIDE SEQUENCE [LARGE SCALE GENOMIC DNA]</scope>
    <source>
        <strain evidence="7 8">NCTC12278</strain>
    </source>
</reference>
<evidence type="ECO:0000256" key="6">
    <source>
        <dbReference type="ARBA" id="ARBA00044538"/>
    </source>
</evidence>
<sequence>MIKAIFTRRQSGQLEGVVLSGHAGSGEFGFDVVCAAVSTLAINLVNALEVLTDCQADIDMDDLDGGYMNLDISSDPYQSDEKVQLLFEAFFLGISNLADNQSRFVDVQIQMTN</sequence>
<evidence type="ECO:0000256" key="1">
    <source>
        <dbReference type="ARBA" id="ARBA00022517"/>
    </source>
</evidence>
<dbReference type="PANTHER" id="PTHR39178">
    <property type="entry name" value="HYPOTHETICAL RIBOSOME-ASSOCIATED PROTEIN"/>
    <property type="match status" value="1"/>
</dbReference>
<keyword evidence="4" id="KW-0788">Thiol protease</keyword>
<dbReference type="CDD" id="cd16332">
    <property type="entry name" value="Prp-like"/>
    <property type="match status" value="1"/>
</dbReference>
<dbReference type="PANTHER" id="PTHR39178:SF1">
    <property type="entry name" value="RIBOSOMAL-PROCESSING CYSTEINE PROTEASE PRP"/>
    <property type="match status" value="1"/>
</dbReference>
<dbReference type="Proteomes" id="UP000249495">
    <property type="component" value="Chromosome 1"/>
</dbReference>
<dbReference type="GO" id="GO:0006508">
    <property type="term" value="P:proteolysis"/>
    <property type="evidence" value="ECO:0007669"/>
    <property type="project" value="UniProtKB-KW"/>
</dbReference>
<dbReference type="STRING" id="1123303.GCA_000372425_00664"/>
<keyword evidence="1" id="KW-0690">Ribosome biogenesis</keyword>
<evidence type="ECO:0000313" key="7">
    <source>
        <dbReference type="EMBL" id="SQF40569.1"/>
    </source>
</evidence>
<dbReference type="InterPro" id="IPR036764">
    <property type="entry name" value="Peptidase_Prp_sf"/>
</dbReference>
<dbReference type="Pfam" id="PF04327">
    <property type="entry name" value="Peptidase_Prp"/>
    <property type="match status" value="1"/>
</dbReference>
<comment type="similarity">
    <text evidence="5">Belongs to the Prp family.</text>
</comment>
<dbReference type="InterPro" id="IPR007422">
    <property type="entry name" value="Peptidase_Prp"/>
</dbReference>
<keyword evidence="2" id="KW-0645">Protease</keyword>
<name>A0A2X3VZT6_9STRE</name>
<keyword evidence="8" id="KW-1185">Reference proteome</keyword>
<dbReference type="EMBL" id="LS483343">
    <property type="protein sequence ID" value="SQF40569.1"/>
    <property type="molecule type" value="Genomic_DNA"/>
</dbReference>
<dbReference type="AlphaFoldDB" id="A0A2X3VZT6"/>
<dbReference type="RefSeq" id="WP_018029994.1">
    <property type="nucleotide sequence ID" value="NZ_JBCLUB010000001.1"/>
</dbReference>
<dbReference type="OrthoDB" id="48998at2"/>